<feature type="region of interest" description="Disordered" evidence="1">
    <location>
        <begin position="89"/>
        <end position="111"/>
    </location>
</feature>
<reference evidence="2 3" key="1">
    <citation type="submission" date="2017-11" db="EMBL/GenBank/DDBJ databases">
        <authorList>
            <person name="Han C.G."/>
        </authorList>
    </citation>
    <scope>NUCLEOTIDE SEQUENCE [LARGE SCALE GENOMIC DNA]</scope>
    <source>
        <strain evidence="2 3">HCNT1</strain>
    </source>
</reference>
<proteinExistence type="predicted"/>
<evidence type="ECO:0000313" key="2">
    <source>
        <dbReference type="EMBL" id="PKA39653.1"/>
    </source>
</evidence>
<dbReference type="EMBL" id="PIQN01000026">
    <property type="protein sequence ID" value="PKA39653.1"/>
    <property type="molecule type" value="Genomic_DNA"/>
</dbReference>
<accession>A0A2N0D0L6</accession>
<feature type="compositionally biased region" description="Basic and acidic residues" evidence="1">
    <location>
        <begin position="89"/>
        <end position="105"/>
    </location>
</feature>
<comment type="caution">
    <text evidence="2">The sequence shown here is derived from an EMBL/GenBank/DDBJ whole genome shotgun (WGS) entry which is preliminary data.</text>
</comment>
<dbReference type="AlphaFoldDB" id="A0A2N0D0L6"/>
<evidence type="ECO:0000313" key="3">
    <source>
        <dbReference type="Proteomes" id="UP000232164"/>
    </source>
</evidence>
<sequence length="314" mass="34688">MNSDWRVTGERTSNQVARAMEMTNAPLPVAYERATQAIAECSHIDECKSWSDKAAALASYARQADDKTLENYAMRIRSRAIQRAGELLKEFEPQKGGDRRSEEYQRAGAPPLVTRQQAANEAGMSPHQAKQAVRVANVPAEDFERQVESDAPPTITKLAKQGKKSVPQALKPRGFADATKLIGDLERLCAFLKDKRPKFIIGGMKKFEFADARLTAVSVCEWLQLFIDQSREHDLAAGQRATQKPHPPKSDAAAGLIGPIDRCAMQVRELIFNFVDETPPEQWVALIAELRGELDDIEEALQEAAAVGLPKAVP</sequence>
<reference evidence="2 3" key="2">
    <citation type="submission" date="2017-12" db="EMBL/GenBank/DDBJ databases">
        <title>Genome sequence of Rhizobium sullae HCNT1 isolated from Sulla coronaria nodules and featuring peculiar denitrification phenotypes.</title>
        <authorList>
            <person name="De Diego-Diaz B."/>
            <person name="Treu L."/>
            <person name="Campanaro S."/>
            <person name="Da Silva Duarte V."/>
            <person name="Basaglia M."/>
            <person name="Favaro L."/>
            <person name="Casella S."/>
            <person name="Squartini A."/>
        </authorList>
    </citation>
    <scope>NUCLEOTIDE SEQUENCE [LARGE SCALE GENOMIC DNA]</scope>
    <source>
        <strain evidence="2 3">HCNT1</strain>
    </source>
</reference>
<name>A0A2N0D0L6_RHISU</name>
<dbReference type="RefSeq" id="WP_100772940.1">
    <property type="nucleotide sequence ID" value="NZ_PIQN01000026.1"/>
</dbReference>
<organism evidence="2 3">
    <name type="scientific">Rhizobium sullae</name>
    <name type="common">Rhizobium hedysari</name>
    <dbReference type="NCBI Taxonomy" id="50338"/>
    <lineage>
        <taxon>Bacteria</taxon>
        <taxon>Pseudomonadati</taxon>
        <taxon>Pseudomonadota</taxon>
        <taxon>Alphaproteobacteria</taxon>
        <taxon>Hyphomicrobiales</taxon>
        <taxon>Rhizobiaceae</taxon>
        <taxon>Rhizobium/Agrobacterium group</taxon>
        <taxon>Rhizobium</taxon>
    </lineage>
</organism>
<dbReference type="Proteomes" id="UP000232164">
    <property type="component" value="Unassembled WGS sequence"/>
</dbReference>
<evidence type="ECO:0000256" key="1">
    <source>
        <dbReference type="SAM" id="MobiDB-lite"/>
    </source>
</evidence>
<gene>
    <name evidence="2" type="ORF">CWR43_30780</name>
</gene>
<protein>
    <submittedName>
        <fullName evidence="2">Uncharacterized protein</fullName>
    </submittedName>
</protein>